<reference evidence="1 2" key="1">
    <citation type="submission" date="2019-03" db="EMBL/GenBank/DDBJ databases">
        <title>Genomic Encyclopedia of Type Strains, Phase IV (KMG-IV): sequencing the most valuable type-strain genomes for metagenomic binning, comparative biology and taxonomic classification.</title>
        <authorList>
            <person name="Goeker M."/>
        </authorList>
    </citation>
    <scope>NUCLEOTIDE SEQUENCE [LARGE SCALE GENOMIC DNA]</scope>
    <source>
        <strain evidence="1 2">DSM 100451</strain>
    </source>
</reference>
<dbReference type="EMBL" id="SLUM01000013">
    <property type="protein sequence ID" value="TCL56419.1"/>
    <property type="molecule type" value="Genomic_DNA"/>
</dbReference>
<evidence type="ECO:0000313" key="1">
    <source>
        <dbReference type="EMBL" id="TCL56419.1"/>
    </source>
</evidence>
<accession>A0A4R1QRD3</accession>
<dbReference type="RefSeq" id="WP_058965626.1">
    <property type="nucleotide sequence ID" value="NZ_CABKVM010000018.1"/>
</dbReference>
<dbReference type="Proteomes" id="UP000295184">
    <property type="component" value="Unassembled WGS sequence"/>
</dbReference>
<protein>
    <recommendedName>
        <fullName evidence="3">Primosomal protein N' 3' DNA-binding domain-containing protein</fullName>
    </recommendedName>
</protein>
<dbReference type="OrthoDB" id="1855570at2"/>
<sequence>MATDIVSVQFMSTARPGEFVGREYTYYADQELKVGDCVAVPSRFGESLARVTAVGIPEYRVDPKILPVLRHITGSPVKAPKPLKSETPEQLSIE</sequence>
<organism evidence="1 2">
    <name type="scientific">Allofournierella massiliensis</name>
    <dbReference type="NCBI Taxonomy" id="1650663"/>
    <lineage>
        <taxon>Bacteria</taxon>
        <taxon>Bacillati</taxon>
        <taxon>Bacillota</taxon>
        <taxon>Clostridia</taxon>
        <taxon>Eubacteriales</taxon>
        <taxon>Oscillospiraceae</taxon>
        <taxon>Allofournierella</taxon>
    </lineage>
</organism>
<evidence type="ECO:0008006" key="3">
    <source>
        <dbReference type="Google" id="ProtNLM"/>
    </source>
</evidence>
<name>A0A4R1QRD3_9FIRM</name>
<comment type="caution">
    <text evidence="1">The sequence shown here is derived from an EMBL/GenBank/DDBJ whole genome shotgun (WGS) entry which is preliminary data.</text>
</comment>
<gene>
    <name evidence="1" type="ORF">EDD77_11385</name>
</gene>
<dbReference type="AlphaFoldDB" id="A0A4R1QRD3"/>
<evidence type="ECO:0000313" key="2">
    <source>
        <dbReference type="Proteomes" id="UP000295184"/>
    </source>
</evidence>
<dbReference type="STRING" id="1650663.GCA_001486665_02604"/>
<proteinExistence type="predicted"/>